<dbReference type="Proteomes" id="UP000026960">
    <property type="component" value="Chromosome 7"/>
</dbReference>
<proteinExistence type="inferred from homology"/>
<dbReference type="EnsemblPlants" id="OBART07G25960.1">
    <property type="protein sequence ID" value="OBART07G25960.1"/>
    <property type="gene ID" value="OBART07G25960"/>
</dbReference>
<dbReference type="STRING" id="65489.A0A0D3GUU7"/>
<dbReference type="SUPFAM" id="SSF54518">
    <property type="entry name" value="Tubby C-terminal domain-like"/>
    <property type="match status" value="1"/>
</dbReference>
<dbReference type="HOGENOM" id="CLU_063146_2_0_1"/>
<evidence type="ECO:0000313" key="3">
    <source>
        <dbReference type="Proteomes" id="UP000026960"/>
    </source>
</evidence>
<accession>A0A0D3GUU7</accession>
<sequence length="258" mass="27829">MLYHQTNHRLPPQIIIFQTYNSAEVIKFMARVYSSFPPPPPSPPPPSTTSEQRKVFTLWMKSLVLNGRGCTVYDSTGGIVYRVDNYGSSCSDNVYLMDLRGKIVLNILKKKLAFGKWEGYKWSSGERQRDAAAGAGAGGAWFTVTRPCSSILFQRRRRPSSTCEFRSGGGGGDDGGRAMRYKMDDCSGGGGGGGGKQQAWCRIVDGATGAVVAEVKGKTTAGGVALGDDVLTLTVEPNVDHALIMGMVLVYGLMNHTM</sequence>
<evidence type="ECO:0000256" key="1">
    <source>
        <dbReference type="ARBA" id="ARBA00005437"/>
    </source>
</evidence>
<reference evidence="2" key="1">
    <citation type="journal article" date="2009" name="Rice">
        <title>De Novo Next Generation Sequencing of Plant Genomes.</title>
        <authorList>
            <person name="Rounsley S."/>
            <person name="Marri P.R."/>
            <person name="Yu Y."/>
            <person name="He R."/>
            <person name="Sisneros N."/>
            <person name="Goicoechea J.L."/>
            <person name="Lee S.J."/>
            <person name="Angelova A."/>
            <person name="Kudrna D."/>
            <person name="Luo M."/>
            <person name="Affourtit J."/>
            <person name="Desany B."/>
            <person name="Knight J."/>
            <person name="Niazi F."/>
            <person name="Egholm M."/>
            <person name="Wing R.A."/>
        </authorList>
    </citation>
    <scope>NUCLEOTIDE SEQUENCE [LARGE SCALE GENOMIC DNA]</scope>
    <source>
        <strain evidence="2">cv. IRGC 105608</strain>
    </source>
</reference>
<dbReference type="AlphaFoldDB" id="A0A0D3GUU7"/>
<dbReference type="InterPro" id="IPR025659">
    <property type="entry name" value="Tubby-like_C"/>
</dbReference>
<dbReference type="PaxDb" id="65489-OBART07G25960.1"/>
<protein>
    <recommendedName>
        <fullName evidence="4">Tubby C-terminal domain-containing protein</fullName>
    </recommendedName>
</protein>
<dbReference type="Gene3D" id="2.40.160.200">
    <property type="entry name" value="LURP1-related"/>
    <property type="match status" value="1"/>
</dbReference>
<dbReference type="InterPro" id="IPR038595">
    <property type="entry name" value="LOR_sf"/>
</dbReference>
<comment type="similarity">
    <text evidence="1">Belongs to the LOR family.</text>
</comment>
<dbReference type="Pfam" id="PF04525">
    <property type="entry name" value="LOR"/>
    <property type="match status" value="1"/>
</dbReference>
<dbReference type="PANTHER" id="PTHR31087">
    <property type="match status" value="1"/>
</dbReference>
<organism evidence="2">
    <name type="scientific">Oryza barthii</name>
    <dbReference type="NCBI Taxonomy" id="65489"/>
    <lineage>
        <taxon>Eukaryota</taxon>
        <taxon>Viridiplantae</taxon>
        <taxon>Streptophyta</taxon>
        <taxon>Embryophyta</taxon>
        <taxon>Tracheophyta</taxon>
        <taxon>Spermatophyta</taxon>
        <taxon>Magnoliopsida</taxon>
        <taxon>Liliopsida</taxon>
        <taxon>Poales</taxon>
        <taxon>Poaceae</taxon>
        <taxon>BOP clade</taxon>
        <taxon>Oryzoideae</taxon>
        <taxon>Oryzeae</taxon>
        <taxon>Oryzinae</taxon>
        <taxon>Oryza</taxon>
    </lineage>
</organism>
<evidence type="ECO:0000313" key="2">
    <source>
        <dbReference type="EnsemblPlants" id="OBART07G25960.1"/>
    </source>
</evidence>
<dbReference type="eggNOG" id="ENOG502RYHC">
    <property type="taxonomic scope" value="Eukaryota"/>
</dbReference>
<dbReference type="Gramene" id="OBART07G25960.1">
    <property type="protein sequence ID" value="OBART07G25960.1"/>
    <property type="gene ID" value="OBART07G25960"/>
</dbReference>
<reference evidence="2" key="2">
    <citation type="submission" date="2015-03" db="UniProtKB">
        <authorList>
            <consortium name="EnsemblPlants"/>
        </authorList>
    </citation>
    <scope>IDENTIFICATION</scope>
</reference>
<name>A0A0D3GUU7_9ORYZ</name>
<keyword evidence="3" id="KW-1185">Reference proteome</keyword>
<dbReference type="PANTHER" id="PTHR31087:SF142">
    <property type="entry name" value="OS07G0672600 PROTEIN"/>
    <property type="match status" value="1"/>
</dbReference>
<dbReference type="InterPro" id="IPR007612">
    <property type="entry name" value="LOR"/>
</dbReference>
<evidence type="ECO:0008006" key="4">
    <source>
        <dbReference type="Google" id="ProtNLM"/>
    </source>
</evidence>